<keyword evidence="6" id="KW-1185">Reference proteome</keyword>
<organism evidence="5 6">
    <name type="scientific">Pseudoxanthomonas composti</name>
    <dbReference type="NCBI Taxonomy" id="2137479"/>
    <lineage>
        <taxon>Bacteria</taxon>
        <taxon>Pseudomonadati</taxon>
        <taxon>Pseudomonadota</taxon>
        <taxon>Gammaproteobacteria</taxon>
        <taxon>Lysobacterales</taxon>
        <taxon>Lysobacteraceae</taxon>
        <taxon>Pseudoxanthomonas</taxon>
    </lineage>
</organism>
<proteinExistence type="predicted"/>
<keyword evidence="2" id="KW-0238">DNA-binding</keyword>
<dbReference type="InterPro" id="IPR036390">
    <property type="entry name" value="WH_DNA-bd_sf"/>
</dbReference>
<evidence type="ECO:0000256" key="2">
    <source>
        <dbReference type="ARBA" id="ARBA00023125"/>
    </source>
</evidence>
<dbReference type="InterPro" id="IPR052067">
    <property type="entry name" value="Metal_resp_HTH_trans_reg"/>
</dbReference>
<dbReference type="PROSITE" id="PS50995">
    <property type="entry name" value="HTH_MARR_2"/>
    <property type="match status" value="1"/>
</dbReference>
<accession>A0A4V1N0U9</accession>
<dbReference type="InterPro" id="IPR000835">
    <property type="entry name" value="HTH_MarR-typ"/>
</dbReference>
<dbReference type="AlphaFoldDB" id="A0A4V1N0U9"/>
<dbReference type="InterPro" id="IPR036388">
    <property type="entry name" value="WH-like_DNA-bd_sf"/>
</dbReference>
<feature type="domain" description="HTH marR-type" evidence="4">
    <location>
        <begin position="21"/>
        <end position="154"/>
    </location>
</feature>
<keyword evidence="3" id="KW-0804">Transcription</keyword>
<dbReference type="GO" id="GO:0003677">
    <property type="term" value="F:DNA binding"/>
    <property type="evidence" value="ECO:0007669"/>
    <property type="project" value="UniProtKB-KW"/>
</dbReference>
<dbReference type="Proteomes" id="UP000289784">
    <property type="component" value="Unassembled WGS sequence"/>
</dbReference>
<dbReference type="PRINTS" id="PR00598">
    <property type="entry name" value="HTHMARR"/>
</dbReference>
<evidence type="ECO:0000313" key="6">
    <source>
        <dbReference type="Proteomes" id="UP000289784"/>
    </source>
</evidence>
<evidence type="ECO:0000259" key="4">
    <source>
        <dbReference type="PROSITE" id="PS50995"/>
    </source>
</evidence>
<dbReference type="RefSeq" id="WP_129471966.1">
    <property type="nucleotide sequence ID" value="NZ_SAWZ01000008.1"/>
</dbReference>
<dbReference type="EMBL" id="SAWZ01000008">
    <property type="protein sequence ID" value="RXR02699.1"/>
    <property type="molecule type" value="Genomic_DNA"/>
</dbReference>
<dbReference type="InterPro" id="IPR023187">
    <property type="entry name" value="Tscrpt_reg_MarR-type_CS"/>
</dbReference>
<evidence type="ECO:0000313" key="5">
    <source>
        <dbReference type="EMBL" id="RXR02699.1"/>
    </source>
</evidence>
<dbReference type="Pfam" id="PF12802">
    <property type="entry name" value="MarR_2"/>
    <property type="match status" value="1"/>
</dbReference>
<keyword evidence="1" id="KW-0805">Transcription regulation</keyword>
<sequence>MNSANQPDNSASSAQVTLDLEHLLPYRLSILAYRVIHSISGEYHRRHGLAVTEWRTMAVLGRFPSLSASEVCEHTGMDKVAVSRAVARLLERGLLQRRIHSDDRRRSVLALSPAGLAVHDEIAPMVLSCEQELLSPLDQAEREQLDQLLTKLAGPGMNTMTQKIADMCHAESPRPAAAPPRF</sequence>
<dbReference type="PANTHER" id="PTHR35790:SF4">
    <property type="entry name" value="HTH-TYPE TRANSCRIPTIONAL REGULATOR PCHR"/>
    <property type="match status" value="1"/>
</dbReference>
<protein>
    <submittedName>
        <fullName evidence="5">MarR family transcriptional regulator</fullName>
    </submittedName>
</protein>
<dbReference type="PANTHER" id="PTHR35790">
    <property type="entry name" value="HTH-TYPE TRANSCRIPTIONAL REGULATOR PCHR"/>
    <property type="match status" value="1"/>
</dbReference>
<dbReference type="GO" id="GO:0003700">
    <property type="term" value="F:DNA-binding transcription factor activity"/>
    <property type="evidence" value="ECO:0007669"/>
    <property type="project" value="InterPro"/>
</dbReference>
<dbReference type="SMART" id="SM00347">
    <property type="entry name" value="HTH_MARR"/>
    <property type="match status" value="1"/>
</dbReference>
<gene>
    <name evidence="5" type="ORF">EPA99_14540</name>
</gene>
<evidence type="ECO:0000256" key="1">
    <source>
        <dbReference type="ARBA" id="ARBA00023015"/>
    </source>
</evidence>
<comment type="caution">
    <text evidence="5">The sequence shown here is derived from an EMBL/GenBank/DDBJ whole genome shotgun (WGS) entry which is preliminary data.</text>
</comment>
<dbReference type="SUPFAM" id="SSF46785">
    <property type="entry name" value="Winged helix' DNA-binding domain"/>
    <property type="match status" value="1"/>
</dbReference>
<reference evidence="5 6" key="1">
    <citation type="submission" date="2019-01" db="EMBL/GenBank/DDBJ databases">
        <title>Pseudoxanthomonas composti sp. nov., isolated from compost.</title>
        <authorList>
            <person name="Yang G."/>
        </authorList>
    </citation>
    <scope>NUCLEOTIDE SEQUENCE [LARGE SCALE GENOMIC DNA]</scope>
    <source>
        <strain evidence="5 6">GSS15</strain>
    </source>
</reference>
<evidence type="ECO:0000256" key="3">
    <source>
        <dbReference type="ARBA" id="ARBA00023163"/>
    </source>
</evidence>
<name>A0A4V1N0U9_9GAMM</name>
<dbReference type="Gene3D" id="1.10.10.10">
    <property type="entry name" value="Winged helix-like DNA-binding domain superfamily/Winged helix DNA-binding domain"/>
    <property type="match status" value="1"/>
</dbReference>
<dbReference type="PROSITE" id="PS01117">
    <property type="entry name" value="HTH_MARR_1"/>
    <property type="match status" value="1"/>
</dbReference>
<dbReference type="OrthoDB" id="8906692at2"/>